<accession>A0ABP7VSZ7</accession>
<evidence type="ECO:0000313" key="2">
    <source>
        <dbReference type="EMBL" id="GAA4073778.1"/>
    </source>
</evidence>
<proteinExistence type="predicted"/>
<feature type="domain" description="Transposase DDE" evidence="1">
    <location>
        <begin position="2"/>
        <end position="99"/>
    </location>
</feature>
<reference evidence="3" key="1">
    <citation type="journal article" date="2019" name="Int. J. Syst. Evol. Microbiol.">
        <title>The Global Catalogue of Microorganisms (GCM) 10K type strain sequencing project: providing services to taxonomists for standard genome sequencing and annotation.</title>
        <authorList>
            <consortium name="The Broad Institute Genomics Platform"/>
            <consortium name="The Broad Institute Genome Sequencing Center for Infectious Disease"/>
            <person name="Wu L."/>
            <person name="Ma J."/>
        </authorList>
    </citation>
    <scope>NUCLEOTIDE SEQUENCE [LARGE SCALE GENOMIC DNA]</scope>
    <source>
        <strain evidence="3">JCM 17250</strain>
    </source>
</reference>
<organism evidence="2 3">
    <name type="scientific">Amphibacillus indicireducens</name>
    <dbReference type="NCBI Taxonomy" id="1076330"/>
    <lineage>
        <taxon>Bacteria</taxon>
        <taxon>Bacillati</taxon>
        <taxon>Bacillota</taxon>
        <taxon>Bacilli</taxon>
        <taxon>Bacillales</taxon>
        <taxon>Bacillaceae</taxon>
        <taxon>Amphibacillus</taxon>
    </lineage>
</organism>
<name>A0ABP7VSZ7_9BACI</name>
<evidence type="ECO:0000259" key="1">
    <source>
        <dbReference type="Pfam" id="PF13701"/>
    </source>
</evidence>
<dbReference type="EMBL" id="BAABDL010000103">
    <property type="protein sequence ID" value="GAA4073778.1"/>
    <property type="molecule type" value="Genomic_DNA"/>
</dbReference>
<evidence type="ECO:0000313" key="3">
    <source>
        <dbReference type="Proteomes" id="UP001501734"/>
    </source>
</evidence>
<dbReference type="InterPro" id="IPR025668">
    <property type="entry name" value="Tnp_DDE_dom"/>
</dbReference>
<comment type="caution">
    <text evidence="2">The sequence shown here is derived from an EMBL/GenBank/DDBJ whole genome shotgun (WGS) entry which is preliminary data.</text>
</comment>
<dbReference type="Pfam" id="PF13701">
    <property type="entry name" value="DDE_Tnp_1_4"/>
    <property type="match status" value="1"/>
</dbReference>
<dbReference type="Proteomes" id="UP001501734">
    <property type="component" value="Unassembled WGS sequence"/>
</dbReference>
<keyword evidence="3" id="KW-1185">Reference proteome</keyword>
<sequence length="102" mass="11785">MKQIQQVNQKLNRRVQKLKPSEHFFFDLDSANFTTCGKQYGTDYNAHYQTTGYHPLVLFDGLTGDCIKAVLRAGNVYTSRNVVSFIGPVIKEYEKMNPRKHE</sequence>
<gene>
    <name evidence="2" type="ORF">GCM10022410_18780</name>
</gene>
<dbReference type="RefSeq" id="WP_425549075.1">
    <property type="nucleotide sequence ID" value="NZ_BAABDL010000103.1"/>
</dbReference>
<protein>
    <recommendedName>
        <fullName evidence="1">Transposase DDE domain-containing protein</fullName>
    </recommendedName>
</protein>